<protein>
    <recommendedName>
        <fullName evidence="5">Receptor ligand binding region domain-containing protein</fullName>
    </recommendedName>
</protein>
<dbReference type="Gene3D" id="3.40.50.2300">
    <property type="match status" value="1"/>
</dbReference>
<dbReference type="GO" id="GO:0016020">
    <property type="term" value="C:membrane"/>
    <property type="evidence" value="ECO:0007669"/>
    <property type="project" value="UniProtKB-SubCell"/>
</dbReference>
<evidence type="ECO:0000259" key="5">
    <source>
        <dbReference type="Pfam" id="PF01094"/>
    </source>
</evidence>
<dbReference type="OrthoDB" id="5984008at2759"/>
<dbReference type="SUPFAM" id="SSF53822">
    <property type="entry name" value="Periplasmic binding protein-like I"/>
    <property type="match status" value="1"/>
</dbReference>
<keyword evidence="3" id="KW-1133">Transmembrane helix</keyword>
<proteinExistence type="predicted"/>
<feature type="domain" description="Receptor ligand binding region" evidence="5">
    <location>
        <begin position="9"/>
        <end position="114"/>
    </location>
</feature>
<dbReference type="InterPro" id="IPR001828">
    <property type="entry name" value="ANF_lig-bd_rcpt"/>
</dbReference>
<evidence type="ECO:0000256" key="1">
    <source>
        <dbReference type="ARBA" id="ARBA00004370"/>
    </source>
</evidence>
<dbReference type="Proteomes" id="UP000499080">
    <property type="component" value="Unassembled WGS sequence"/>
</dbReference>
<evidence type="ECO:0000256" key="2">
    <source>
        <dbReference type="ARBA" id="ARBA00022692"/>
    </source>
</evidence>
<evidence type="ECO:0000313" key="7">
    <source>
        <dbReference type="EMBL" id="GBO01608.1"/>
    </source>
</evidence>
<dbReference type="EMBL" id="BGPR01029668">
    <property type="protein sequence ID" value="GBO01607.1"/>
    <property type="molecule type" value="Genomic_DNA"/>
</dbReference>
<evidence type="ECO:0000256" key="4">
    <source>
        <dbReference type="ARBA" id="ARBA00023136"/>
    </source>
</evidence>
<gene>
    <name evidence="6" type="ORF">AVEN_28069_1</name>
    <name evidence="7" type="ORF">AVEN_46264_1</name>
</gene>
<comment type="subcellular location">
    <subcellularLocation>
        <location evidence="1">Membrane</location>
    </subcellularLocation>
</comment>
<dbReference type="EMBL" id="BGPR01029670">
    <property type="protein sequence ID" value="GBO01608.1"/>
    <property type="molecule type" value="Genomic_DNA"/>
</dbReference>
<accession>A0A4Y2TQD7</accession>
<keyword evidence="2" id="KW-0812">Transmembrane</keyword>
<dbReference type="AlphaFoldDB" id="A0A4Y2TQD7"/>
<dbReference type="InterPro" id="IPR028082">
    <property type="entry name" value="Peripla_BP_I"/>
</dbReference>
<sequence length="128" mass="15245">MKITLRHVKPDQDFTKFMKDLSKLRETNFVVDLPLHRVRELFIAADKINMMTEYQKYLITSLDVHTVDWPQNIIGRSNITAFRLINPNNDEYKKFLDEWIFSEQTIGKEVSSKEPITVIRFFQFSDSK</sequence>
<evidence type="ECO:0000313" key="8">
    <source>
        <dbReference type="Proteomes" id="UP000499080"/>
    </source>
</evidence>
<comment type="caution">
    <text evidence="6">The sequence shown here is derived from an EMBL/GenBank/DDBJ whole genome shotgun (WGS) entry which is preliminary data.</text>
</comment>
<name>A0A4Y2TQD7_ARAVE</name>
<keyword evidence="4" id="KW-0472">Membrane</keyword>
<organism evidence="6 8">
    <name type="scientific">Araneus ventricosus</name>
    <name type="common">Orbweaver spider</name>
    <name type="synonym">Epeira ventricosa</name>
    <dbReference type="NCBI Taxonomy" id="182803"/>
    <lineage>
        <taxon>Eukaryota</taxon>
        <taxon>Metazoa</taxon>
        <taxon>Ecdysozoa</taxon>
        <taxon>Arthropoda</taxon>
        <taxon>Chelicerata</taxon>
        <taxon>Arachnida</taxon>
        <taxon>Araneae</taxon>
        <taxon>Araneomorphae</taxon>
        <taxon>Entelegynae</taxon>
        <taxon>Araneoidea</taxon>
        <taxon>Araneidae</taxon>
        <taxon>Araneus</taxon>
    </lineage>
</organism>
<keyword evidence="8" id="KW-1185">Reference proteome</keyword>
<dbReference type="Pfam" id="PF01094">
    <property type="entry name" value="ANF_receptor"/>
    <property type="match status" value="1"/>
</dbReference>
<reference evidence="6 8" key="1">
    <citation type="journal article" date="2019" name="Sci. Rep.">
        <title>Orb-weaving spider Araneus ventricosus genome elucidates the spidroin gene catalogue.</title>
        <authorList>
            <person name="Kono N."/>
            <person name="Nakamura H."/>
            <person name="Ohtoshi R."/>
            <person name="Moran D.A.P."/>
            <person name="Shinohara A."/>
            <person name="Yoshida Y."/>
            <person name="Fujiwara M."/>
            <person name="Mori M."/>
            <person name="Tomita M."/>
            <person name="Arakawa K."/>
        </authorList>
    </citation>
    <scope>NUCLEOTIDE SEQUENCE [LARGE SCALE GENOMIC DNA]</scope>
</reference>
<evidence type="ECO:0000313" key="6">
    <source>
        <dbReference type="EMBL" id="GBO01607.1"/>
    </source>
</evidence>
<evidence type="ECO:0000256" key="3">
    <source>
        <dbReference type="ARBA" id="ARBA00022989"/>
    </source>
</evidence>